<dbReference type="Proteomes" id="UP000321577">
    <property type="component" value="Unassembled WGS sequence"/>
</dbReference>
<evidence type="ECO:0000313" key="4">
    <source>
        <dbReference type="Proteomes" id="UP000321577"/>
    </source>
</evidence>
<organism evidence="3 4">
    <name type="scientific">Brevifollis gellanilyticus</name>
    <dbReference type="NCBI Taxonomy" id="748831"/>
    <lineage>
        <taxon>Bacteria</taxon>
        <taxon>Pseudomonadati</taxon>
        <taxon>Verrucomicrobiota</taxon>
        <taxon>Verrucomicrobiia</taxon>
        <taxon>Verrucomicrobiales</taxon>
        <taxon>Verrucomicrobiaceae</taxon>
    </lineage>
</organism>
<dbReference type="OrthoDB" id="202957at2"/>
<name>A0A512M790_9BACT</name>
<keyword evidence="4" id="KW-1185">Reference proteome</keyword>
<feature type="domain" description="Ice-binding protein C-terminal" evidence="2">
    <location>
        <begin position="203"/>
        <end position="225"/>
    </location>
</feature>
<protein>
    <recommendedName>
        <fullName evidence="2">Ice-binding protein C-terminal domain-containing protein</fullName>
    </recommendedName>
</protein>
<dbReference type="Pfam" id="PF07589">
    <property type="entry name" value="PEP-CTERM"/>
    <property type="match status" value="1"/>
</dbReference>
<feature type="signal peptide" evidence="1">
    <location>
        <begin position="1"/>
        <end position="20"/>
    </location>
</feature>
<reference evidence="3 4" key="1">
    <citation type="submission" date="2019-07" db="EMBL/GenBank/DDBJ databases">
        <title>Whole genome shotgun sequence of Brevifollis gellanilyticus NBRC 108608.</title>
        <authorList>
            <person name="Hosoyama A."/>
            <person name="Uohara A."/>
            <person name="Ohji S."/>
            <person name="Ichikawa N."/>
        </authorList>
    </citation>
    <scope>NUCLEOTIDE SEQUENCE [LARGE SCALE GENOMIC DNA]</scope>
    <source>
        <strain evidence="3 4">NBRC 108608</strain>
    </source>
</reference>
<proteinExistence type="predicted"/>
<sequence>MKHSLRILAASLLLLQPALGTSISWFDGSGDVIVNPTGTALDSSFIFEIGTFGSFVPTDNNLDQWAANWKVFDRAVIGDGWNPAEGYFTSFAQLSETGTPGLGQSSFSAETFQSGEVAYLWVYNALDLVPTSQWALVRDSTNGPGSGSWLMPTADDNAVDSTDWDLLQANQAILGMVNGVMGPGDYTPIGNPGGGAAWLQLAAVPEPGSCLLLGVAGLLGLWRRKRAA</sequence>
<dbReference type="EMBL" id="BKAG01000008">
    <property type="protein sequence ID" value="GEP42211.1"/>
    <property type="molecule type" value="Genomic_DNA"/>
</dbReference>
<comment type="caution">
    <text evidence="3">The sequence shown here is derived from an EMBL/GenBank/DDBJ whole genome shotgun (WGS) entry which is preliminary data.</text>
</comment>
<keyword evidence="1" id="KW-0732">Signal</keyword>
<evidence type="ECO:0000313" key="3">
    <source>
        <dbReference type="EMBL" id="GEP42211.1"/>
    </source>
</evidence>
<dbReference type="RefSeq" id="WP_146849813.1">
    <property type="nucleotide sequence ID" value="NZ_BKAG01000008.1"/>
</dbReference>
<dbReference type="NCBIfam" id="TIGR02595">
    <property type="entry name" value="PEP_CTERM"/>
    <property type="match status" value="1"/>
</dbReference>
<accession>A0A512M790</accession>
<gene>
    <name evidence="3" type="ORF">BGE01nite_15020</name>
</gene>
<dbReference type="AlphaFoldDB" id="A0A512M790"/>
<evidence type="ECO:0000259" key="2">
    <source>
        <dbReference type="Pfam" id="PF07589"/>
    </source>
</evidence>
<feature type="chain" id="PRO_5021857800" description="Ice-binding protein C-terminal domain-containing protein" evidence="1">
    <location>
        <begin position="21"/>
        <end position="228"/>
    </location>
</feature>
<evidence type="ECO:0000256" key="1">
    <source>
        <dbReference type="SAM" id="SignalP"/>
    </source>
</evidence>
<dbReference type="InterPro" id="IPR013424">
    <property type="entry name" value="Ice-binding_C"/>
</dbReference>